<dbReference type="EMBL" id="JAGSOJ010000001">
    <property type="protein sequence ID" value="MCM1989223.1"/>
    <property type="molecule type" value="Genomic_DNA"/>
</dbReference>
<feature type="transmembrane region" description="Helical" evidence="1">
    <location>
        <begin position="48"/>
        <end position="67"/>
    </location>
</feature>
<keyword evidence="1" id="KW-0812">Transmembrane</keyword>
<dbReference type="RefSeq" id="WP_250858175.1">
    <property type="nucleotide sequence ID" value="NZ_JAGSOJ010000001.1"/>
</dbReference>
<sequence length="223" mass="25706">MKSKNASFTDLALITFGVIGLEVILVLIESLVYNNLHIENQGVVHNLVHWTITCIVWGVGVWLLHNYAKKSKNFDLFEAKERPTRKTILAVFLLLLLSLVISISTWNFRFKPMVEFNNMMICYGESGVLAFIFQYIYYIFETALIVLIIAFSQKAGEDKFQNKKFPWGGVFLGITWGLMHVLTKDLQVGIMCFVISILFGIVFLLLRKNIRYVYIAIFLMFVL</sequence>
<feature type="transmembrane region" description="Helical" evidence="1">
    <location>
        <begin position="7"/>
        <end position="28"/>
    </location>
</feature>
<gene>
    <name evidence="2" type="ORF">KDK92_05675</name>
</gene>
<comment type="caution">
    <text evidence="2">The sequence shown here is derived from an EMBL/GenBank/DDBJ whole genome shotgun (WGS) entry which is preliminary data.</text>
</comment>
<evidence type="ECO:0000313" key="2">
    <source>
        <dbReference type="EMBL" id="MCM1989223.1"/>
    </source>
</evidence>
<organism evidence="2 3">
    <name type="scientific">Oceanirhabdus seepicola</name>
    <dbReference type="NCBI Taxonomy" id="2828781"/>
    <lineage>
        <taxon>Bacteria</taxon>
        <taxon>Bacillati</taxon>
        <taxon>Bacillota</taxon>
        <taxon>Clostridia</taxon>
        <taxon>Eubacteriales</taxon>
        <taxon>Clostridiaceae</taxon>
        <taxon>Oceanirhabdus</taxon>
    </lineage>
</organism>
<proteinExistence type="predicted"/>
<keyword evidence="1" id="KW-0472">Membrane</keyword>
<protein>
    <submittedName>
        <fullName evidence="2">Uncharacterized protein</fullName>
    </submittedName>
</protein>
<reference evidence="2" key="1">
    <citation type="journal article" date="2021" name="mSystems">
        <title>Bacteria and Archaea Synergistically Convert Glycine Betaine to Biogenic Methane in the Formosa Cold Seep of the South China Sea.</title>
        <authorList>
            <person name="Li L."/>
            <person name="Zhang W."/>
            <person name="Zhang S."/>
            <person name="Song L."/>
            <person name="Sun Q."/>
            <person name="Zhang H."/>
            <person name="Xiang H."/>
            <person name="Dong X."/>
        </authorList>
    </citation>
    <scope>NUCLEOTIDE SEQUENCE</scope>
    <source>
        <strain evidence="2">ZWT</strain>
    </source>
</reference>
<feature type="transmembrane region" description="Helical" evidence="1">
    <location>
        <begin position="164"/>
        <end position="182"/>
    </location>
</feature>
<feature type="transmembrane region" description="Helical" evidence="1">
    <location>
        <begin position="188"/>
        <end position="206"/>
    </location>
</feature>
<keyword evidence="3" id="KW-1185">Reference proteome</keyword>
<accession>A0A9J6NXI7</accession>
<keyword evidence="1" id="KW-1133">Transmembrane helix</keyword>
<dbReference type="Proteomes" id="UP001056429">
    <property type="component" value="Unassembled WGS sequence"/>
</dbReference>
<evidence type="ECO:0000313" key="3">
    <source>
        <dbReference type="Proteomes" id="UP001056429"/>
    </source>
</evidence>
<evidence type="ECO:0000256" key="1">
    <source>
        <dbReference type="SAM" id="Phobius"/>
    </source>
</evidence>
<feature type="transmembrane region" description="Helical" evidence="1">
    <location>
        <begin position="128"/>
        <end position="152"/>
    </location>
</feature>
<dbReference type="AlphaFoldDB" id="A0A9J6NXI7"/>
<feature type="transmembrane region" description="Helical" evidence="1">
    <location>
        <begin position="88"/>
        <end position="108"/>
    </location>
</feature>
<reference evidence="2" key="2">
    <citation type="submission" date="2021-04" db="EMBL/GenBank/DDBJ databases">
        <authorList>
            <person name="Dong X."/>
        </authorList>
    </citation>
    <scope>NUCLEOTIDE SEQUENCE</scope>
    <source>
        <strain evidence="2">ZWT</strain>
    </source>
</reference>
<name>A0A9J6NXI7_9CLOT</name>